<dbReference type="SUPFAM" id="SSF69572">
    <property type="entry name" value="Activating enzymes of the ubiquitin-like proteins"/>
    <property type="match status" value="1"/>
</dbReference>
<dbReference type="InterPro" id="IPR045886">
    <property type="entry name" value="ThiF/MoeB/HesA"/>
</dbReference>
<gene>
    <name evidence="2" type="primary">moeB1</name>
    <name evidence="2" type="ordered locus">HRM2_23560</name>
</gene>
<dbReference type="STRING" id="177437.HRM2_23560"/>
<proteinExistence type="predicted"/>
<dbReference type="OrthoDB" id="9804286at2"/>
<feature type="domain" description="THIF-type NAD/FAD binding fold" evidence="1">
    <location>
        <begin position="4"/>
        <end position="228"/>
    </location>
</feature>
<dbReference type="InterPro" id="IPR000594">
    <property type="entry name" value="ThiF_NAD_FAD-bd"/>
</dbReference>
<dbReference type="Pfam" id="PF00899">
    <property type="entry name" value="ThiF"/>
    <property type="match status" value="1"/>
</dbReference>
<reference evidence="2 3" key="1">
    <citation type="journal article" date="2009" name="Environ. Microbiol.">
        <title>Genome sequence of Desulfobacterium autotrophicum HRM2, a marine sulfate reducer oxidizing organic carbon completely to carbon dioxide.</title>
        <authorList>
            <person name="Strittmatter A.W."/>
            <person name="Liesegang H."/>
            <person name="Rabus R."/>
            <person name="Decker I."/>
            <person name="Amann J."/>
            <person name="Andres S."/>
            <person name="Henne A."/>
            <person name="Fricke W.F."/>
            <person name="Martinez-Arias R."/>
            <person name="Bartels D."/>
            <person name="Goesmann A."/>
            <person name="Krause L."/>
            <person name="Puehler A."/>
            <person name="Klenk H.P."/>
            <person name="Richter M."/>
            <person name="Schuler M."/>
            <person name="Gloeckner F.O."/>
            <person name="Meyerdierks A."/>
            <person name="Gottschalk G."/>
            <person name="Amann R."/>
        </authorList>
    </citation>
    <scope>NUCLEOTIDE SEQUENCE [LARGE SCALE GENOMIC DNA]</scope>
    <source>
        <strain evidence="3">ATCC 43914 / DSM 3382 / HRM2</strain>
    </source>
</reference>
<dbReference type="EMBL" id="CP001087">
    <property type="protein sequence ID" value="ACN15451.1"/>
    <property type="molecule type" value="Genomic_DNA"/>
</dbReference>
<dbReference type="Gene3D" id="3.40.50.720">
    <property type="entry name" value="NAD(P)-binding Rossmann-like Domain"/>
    <property type="match status" value="1"/>
</dbReference>
<evidence type="ECO:0000313" key="3">
    <source>
        <dbReference type="Proteomes" id="UP000000442"/>
    </source>
</evidence>
<dbReference type="GO" id="GO:0008641">
    <property type="term" value="F:ubiquitin-like modifier activating enzyme activity"/>
    <property type="evidence" value="ECO:0007669"/>
    <property type="project" value="InterPro"/>
</dbReference>
<dbReference type="RefSeq" id="WP_015904219.1">
    <property type="nucleotide sequence ID" value="NC_012108.1"/>
</dbReference>
<dbReference type="KEGG" id="dat:HRM2_23560"/>
<dbReference type="AlphaFoldDB" id="C0QFN3"/>
<dbReference type="GO" id="GO:0061504">
    <property type="term" value="P:cyclic threonylcarbamoyladenosine biosynthetic process"/>
    <property type="evidence" value="ECO:0007669"/>
    <property type="project" value="TreeGrafter"/>
</dbReference>
<dbReference type="GO" id="GO:0061503">
    <property type="term" value="F:tRNA threonylcarbamoyladenosine dehydratase"/>
    <property type="evidence" value="ECO:0007669"/>
    <property type="project" value="TreeGrafter"/>
</dbReference>
<dbReference type="CDD" id="cd00757">
    <property type="entry name" value="ThiF_MoeB_HesA_family"/>
    <property type="match status" value="1"/>
</dbReference>
<evidence type="ECO:0000259" key="1">
    <source>
        <dbReference type="Pfam" id="PF00899"/>
    </source>
</evidence>
<organism evidence="2 3">
    <name type="scientific">Desulforapulum autotrophicum (strain ATCC 43914 / DSM 3382 / VKM B-1955 / HRM2)</name>
    <name type="common">Desulfobacterium autotrophicum</name>
    <dbReference type="NCBI Taxonomy" id="177437"/>
    <lineage>
        <taxon>Bacteria</taxon>
        <taxon>Pseudomonadati</taxon>
        <taxon>Thermodesulfobacteriota</taxon>
        <taxon>Desulfobacteria</taxon>
        <taxon>Desulfobacterales</taxon>
        <taxon>Desulfobacteraceae</taxon>
        <taxon>Desulforapulum</taxon>
    </lineage>
</organism>
<dbReference type="HOGENOM" id="CLU_013325_10_4_7"/>
<dbReference type="PANTHER" id="PTHR43267">
    <property type="entry name" value="TRNA THREONYLCARBAMOYLADENOSINE DEHYDRATASE"/>
    <property type="match status" value="1"/>
</dbReference>
<protein>
    <submittedName>
        <fullName evidence="2">MoeB1</fullName>
    </submittedName>
</protein>
<name>C0QFN3_DESAH</name>
<accession>C0QFN3</accession>
<dbReference type="Proteomes" id="UP000000442">
    <property type="component" value="Chromosome"/>
</dbReference>
<keyword evidence="3" id="KW-1185">Reference proteome</keyword>
<dbReference type="eggNOG" id="COG0476">
    <property type="taxonomic scope" value="Bacteria"/>
</dbReference>
<evidence type="ECO:0000313" key="2">
    <source>
        <dbReference type="EMBL" id="ACN15451.1"/>
    </source>
</evidence>
<dbReference type="InterPro" id="IPR035985">
    <property type="entry name" value="Ubiquitin-activating_enz"/>
</dbReference>
<dbReference type="PANTHER" id="PTHR43267:SF1">
    <property type="entry name" value="TRNA THREONYLCARBAMOYLADENOSINE DEHYDRATASE"/>
    <property type="match status" value="1"/>
</dbReference>
<sequence>MERYRRNFNTLSQDEQTVLSESRVAVIGLGGLGGAVVEVLARIGVGALVLMDGDSFETSNLNRQILATEALVGHSKASAASARVGAVNATVQVAACHDFLDSENADATVKGCDLVIDCLDSIEARFLLESACKRAKVPLVSGAIAGTLGQVTTIFPQDPGLTLVYGDQTSPRSDGVEQEMGTLAYTAMFIAAIEASEAIKVLLNRGELLRNRLLIIDLMALSFDTVELT</sequence>